<dbReference type="PRINTS" id="PR01506">
    <property type="entry name" value="TATBPROTEIN"/>
</dbReference>
<protein>
    <recommendedName>
        <fullName evidence="9">Sec-independent protein translocase protein TatB</fullName>
    </recommendedName>
</protein>
<accession>A0A7V2T1H2</accession>
<keyword evidence="6 9" id="KW-1133">Transmembrane helix</keyword>
<dbReference type="NCBIfam" id="TIGR01410">
    <property type="entry name" value="tatB"/>
    <property type="match status" value="1"/>
</dbReference>
<evidence type="ECO:0000256" key="2">
    <source>
        <dbReference type="ARBA" id="ARBA00022448"/>
    </source>
</evidence>
<keyword evidence="3 9" id="KW-1003">Cell membrane</keyword>
<evidence type="ECO:0000256" key="8">
    <source>
        <dbReference type="ARBA" id="ARBA00023136"/>
    </source>
</evidence>
<comment type="similarity">
    <text evidence="9">Belongs to the TatB family.</text>
</comment>
<dbReference type="InterPro" id="IPR003369">
    <property type="entry name" value="TatA/B/E"/>
</dbReference>
<comment type="function">
    <text evidence="9">Part of the twin-arginine translocation (Tat) system that transports large folded proteins containing a characteristic twin-arginine motif in their signal peptide across membranes. Together with TatC, TatB is part of a receptor directly interacting with Tat signal peptides. TatB may form an oligomeric binding site that transiently accommodates folded Tat precursor proteins before their translocation.</text>
</comment>
<dbReference type="PANTHER" id="PTHR33162">
    <property type="entry name" value="SEC-INDEPENDENT PROTEIN TRANSLOCASE PROTEIN TATA, CHLOROPLASTIC"/>
    <property type="match status" value="1"/>
</dbReference>
<evidence type="ECO:0000256" key="6">
    <source>
        <dbReference type="ARBA" id="ARBA00022989"/>
    </source>
</evidence>
<dbReference type="Pfam" id="PF02416">
    <property type="entry name" value="TatA_B_E"/>
    <property type="match status" value="1"/>
</dbReference>
<keyword evidence="10" id="KW-0175">Coiled coil</keyword>
<evidence type="ECO:0000256" key="11">
    <source>
        <dbReference type="SAM" id="MobiDB-lite"/>
    </source>
</evidence>
<comment type="subcellular location">
    <subcellularLocation>
        <location evidence="9">Cell membrane</location>
        <topology evidence="9">Single-pass membrane protein</topology>
    </subcellularLocation>
    <subcellularLocation>
        <location evidence="1">Membrane</location>
        <topology evidence="1">Single-pass membrane protein</topology>
    </subcellularLocation>
</comment>
<evidence type="ECO:0000256" key="9">
    <source>
        <dbReference type="HAMAP-Rule" id="MF_00237"/>
    </source>
</evidence>
<dbReference type="AlphaFoldDB" id="A0A7V2T1H2"/>
<dbReference type="GO" id="GO:0033281">
    <property type="term" value="C:TAT protein transport complex"/>
    <property type="evidence" value="ECO:0007669"/>
    <property type="project" value="UniProtKB-UniRule"/>
</dbReference>
<keyword evidence="8 9" id="KW-0472">Membrane</keyword>
<evidence type="ECO:0000256" key="3">
    <source>
        <dbReference type="ARBA" id="ARBA00022475"/>
    </source>
</evidence>
<comment type="subunit">
    <text evidence="9">The Tat system comprises two distinct complexes: a TatABC complex, containing multiple copies of TatA, TatB and TatC subunits, and a separate TatA complex, containing only TatA subunits. Substrates initially bind to the TatABC complex, which probably triggers association of the separate TatA complex to form the active translocon.</text>
</comment>
<keyword evidence="5 9" id="KW-0653">Protein transport</keyword>
<reference evidence="12" key="1">
    <citation type="journal article" date="2020" name="mSystems">
        <title>Genome- and Community-Level Interaction Insights into Carbon Utilization and Element Cycling Functions of Hydrothermarchaeota in Hydrothermal Sediment.</title>
        <authorList>
            <person name="Zhou Z."/>
            <person name="Liu Y."/>
            <person name="Xu W."/>
            <person name="Pan J."/>
            <person name="Luo Z.H."/>
            <person name="Li M."/>
        </authorList>
    </citation>
    <scope>NUCLEOTIDE SEQUENCE [LARGE SCALE GENOMIC DNA]</scope>
    <source>
        <strain evidence="12">HyVt-493</strain>
    </source>
</reference>
<evidence type="ECO:0000256" key="1">
    <source>
        <dbReference type="ARBA" id="ARBA00004167"/>
    </source>
</evidence>
<evidence type="ECO:0000256" key="10">
    <source>
        <dbReference type="SAM" id="Coils"/>
    </source>
</evidence>
<comment type="caution">
    <text evidence="12">The sequence shown here is derived from an EMBL/GenBank/DDBJ whole genome shotgun (WGS) entry which is preliminary data.</text>
</comment>
<dbReference type="PANTHER" id="PTHR33162:SF1">
    <property type="entry name" value="SEC-INDEPENDENT PROTEIN TRANSLOCASE PROTEIN TATA, CHLOROPLASTIC"/>
    <property type="match status" value="1"/>
</dbReference>
<dbReference type="GO" id="GO:0043953">
    <property type="term" value="P:protein transport by the Tat complex"/>
    <property type="evidence" value="ECO:0007669"/>
    <property type="project" value="UniProtKB-UniRule"/>
</dbReference>
<dbReference type="Gene3D" id="1.20.5.3310">
    <property type="match status" value="1"/>
</dbReference>
<gene>
    <name evidence="9 12" type="primary">tatB</name>
    <name evidence="12" type="ORF">ENJ51_03460</name>
</gene>
<sequence length="130" mass="14522">MFDAGFTEVMVIAVIALLVIGPERLPEVAAKVGGWIGKAKAFVSSTKADIEREFQASEMRDILSEQKKEIEELRQMVNETQDDFKSNVDDAKGLFEDNINSSIDDVKALDPNEKKKNNDSDKISETKKND</sequence>
<dbReference type="HAMAP" id="MF_00237">
    <property type="entry name" value="TatB"/>
    <property type="match status" value="1"/>
</dbReference>
<dbReference type="GO" id="GO:0008320">
    <property type="term" value="F:protein transmembrane transporter activity"/>
    <property type="evidence" value="ECO:0007669"/>
    <property type="project" value="UniProtKB-UniRule"/>
</dbReference>
<dbReference type="InterPro" id="IPR018448">
    <property type="entry name" value="TatB"/>
</dbReference>
<evidence type="ECO:0000256" key="5">
    <source>
        <dbReference type="ARBA" id="ARBA00022927"/>
    </source>
</evidence>
<keyword evidence="2 9" id="KW-0813">Transport</keyword>
<name>A0A7V2T1H2_LEUMU</name>
<feature type="region of interest" description="Disordered" evidence="11">
    <location>
        <begin position="105"/>
        <end position="130"/>
    </location>
</feature>
<proteinExistence type="inferred from homology"/>
<evidence type="ECO:0000313" key="12">
    <source>
        <dbReference type="EMBL" id="HFC91848.1"/>
    </source>
</evidence>
<keyword evidence="4 9" id="KW-0812">Transmembrane</keyword>
<evidence type="ECO:0000256" key="7">
    <source>
        <dbReference type="ARBA" id="ARBA00023010"/>
    </source>
</evidence>
<keyword evidence="7 9" id="KW-0811">Translocation</keyword>
<dbReference type="EMBL" id="DRMS01000142">
    <property type="protein sequence ID" value="HFC91848.1"/>
    <property type="molecule type" value="Genomic_DNA"/>
</dbReference>
<organism evidence="12">
    <name type="scientific">Leucothrix mucor</name>
    <dbReference type="NCBI Taxonomy" id="45248"/>
    <lineage>
        <taxon>Bacteria</taxon>
        <taxon>Pseudomonadati</taxon>
        <taxon>Pseudomonadota</taxon>
        <taxon>Gammaproteobacteria</taxon>
        <taxon>Thiotrichales</taxon>
        <taxon>Thiotrichaceae</taxon>
        <taxon>Leucothrix</taxon>
    </lineage>
</organism>
<evidence type="ECO:0000256" key="4">
    <source>
        <dbReference type="ARBA" id="ARBA00022692"/>
    </source>
</evidence>
<feature type="coiled-coil region" evidence="10">
    <location>
        <begin position="56"/>
        <end position="83"/>
    </location>
</feature>
<dbReference type="Proteomes" id="UP000885750">
    <property type="component" value="Unassembled WGS sequence"/>
</dbReference>